<dbReference type="InterPro" id="IPR001206">
    <property type="entry name" value="Diacylglycerol_kinase_cat_dom"/>
</dbReference>
<protein>
    <submittedName>
        <fullName evidence="11">Diacyl glycerol kinase</fullName>
        <ecNumber evidence="11">2.7.1.107</ecNumber>
    </submittedName>
</protein>
<dbReference type="Proteomes" id="UP000029052">
    <property type="component" value="Unassembled WGS sequence"/>
</dbReference>
<evidence type="ECO:0000259" key="10">
    <source>
        <dbReference type="PROSITE" id="PS50146"/>
    </source>
</evidence>
<dbReference type="InterPro" id="IPR050187">
    <property type="entry name" value="Lipid_Phosphate_FormReg"/>
</dbReference>
<dbReference type="SUPFAM" id="SSF111331">
    <property type="entry name" value="NAD kinase/diacylglycerol kinase-like"/>
    <property type="match status" value="1"/>
</dbReference>
<dbReference type="InterPro" id="IPR017438">
    <property type="entry name" value="ATP-NAD_kinase_N"/>
</dbReference>
<evidence type="ECO:0000256" key="3">
    <source>
        <dbReference type="ARBA" id="ARBA00022679"/>
    </source>
</evidence>
<feature type="domain" description="DAGKc" evidence="10">
    <location>
        <begin position="24"/>
        <end position="163"/>
    </location>
</feature>
<comment type="cofactor">
    <cofactor evidence="1">
        <name>Mg(2+)</name>
        <dbReference type="ChEBI" id="CHEBI:18420"/>
    </cofactor>
</comment>
<keyword evidence="3 11" id="KW-0808">Transferase</keyword>
<dbReference type="Gene3D" id="2.60.200.40">
    <property type="match status" value="1"/>
</dbReference>
<dbReference type="PANTHER" id="PTHR12358:SF54">
    <property type="entry name" value="SPHINGOSINE KINASE RELATED PROTEIN"/>
    <property type="match status" value="1"/>
</dbReference>
<evidence type="ECO:0000256" key="7">
    <source>
        <dbReference type="ARBA" id="ARBA00023209"/>
    </source>
</evidence>
<keyword evidence="7" id="KW-0443">Lipid metabolism</keyword>
<keyword evidence="4" id="KW-0547">Nucleotide-binding</keyword>
<dbReference type="eggNOG" id="COG1597">
    <property type="taxonomic scope" value="Bacteria"/>
</dbReference>
<keyword evidence="5 11" id="KW-0418">Kinase</keyword>
<dbReference type="Gene3D" id="3.40.50.10330">
    <property type="entry name" value="Probable inorganic polyphosphate/atp-NAD kinase, domain 1"/>
    <property type="match status" value="1"/>
</dbReference>
<keyword evidence="6" id="KW-0067">ATP-binding</keyword>
<feature type="region of interest" description="Disordered" evidence="9">
    <location>
        <begin position="396"/>
        <end position="419"/>
    </location>
</feature>
<dbReference type="PANTHER" id="PTHR12358">
    <property type="entry name" value="SPHINGOSINE KINASE"/>
    <property type="match status" value="1"/>
</dbReference>
<dbReference type="Pfam" id="PF00781">
    <property type="entry name" value="DAGK_cat"/>
    <property type="match status" value="1"/>
</dbReference>
<gene>
    <name evidence="11" type="ORF">BMAGN_0092</name>
</gene>
<name>A0A087BAU4_9BIFI</name>
<evidence type="ECO:0000256" key="1">
    <source>
        <dbReference type="ARBA" id="ARBA00001946"/>
    </source>
</evidence>
<evidence type="ECO:0000256" key="6">
    <source>
        <dbReference type="ARBA" id="ARBA00022840"/>
    </source>
</evidence>
<evidence type="ECO:0000256" key="9">
    <source>
        <dbReference type="SAM" id="MobiDB-lite"/>
    </source>
</evidence>
<evidence type="ECO:0000256" key="4">
    <source>
        <dbReference type="ARBA" id="ARBA00022741"/>
    </source>
</evidence>
<dbReference type="GO" id="GO:0008654">
    <property type="term" value="P:phospholipid biosynthetic process"/>
    <property type="evidence" value="ECO:0007669"/>
    <property type="project" value="UniProtKB-KW"/>
</dbReference>
<evidence type="ECO:0000256" key="5">
    <source>
        <dbReference type="ARBA" id="ARBA00022777"/>
    </source>
</evidence>
<evidence type="ECO:0000313" key="11">
    <source>
        <dbReference type="EMBL" id="KFI68144.1"/>
    </source>
</evidence>
<accession>A0A087BAU4</accession>
<reference evidence="11 12" key="1">
    <citation type="submission" date="2014-03" db="EMBL/GenBank/DDBJ databases">
        <title>Genomics of Bifidobacteria.</title>
        <authorList>
            <person name="Ventura M."/>
            <person name="Milani C."/>
            <person name="Lugli G.A."/>
        </authorList>
    </citation>
    <scope>NUCLEOTIDE SEQUENCE [LARGE SCALE GENOMIC DNA]</scope>
    <source>
        <strain evidence="11 12">LMG 11591</strain>
    </source>
</reference>
<evidence type="ECO:0000256" key="2">
    <source>
        <dbReference type="ARBA" id="ARBA00005983"/>
    </source>
</evidence>
<dbReference type="STRING" id="1692.BMAGN_0092"/>
<dbReference type="InterPro" id="IPR016064">
    <property type="entry name" value="NAD/diacylglycerol_kinase_sf"/>
</dbReference>
<organism evidence="11 12">
    <name type="scientific">Bifidobacterium magnum</name>
    <dbReference type="NCBI Taxonomy" id="1692"/>
    <lineage>
        <taxon>Bacteria</taxon>
        <taxon>Bacillati</taxon>
        <taxon>Actinomycetota</taxon>
        <taxon>Actinomycetes</taxon>
        <taxon>Bifidobacteriales</taxon>
        <taxon>Bifidobacteriaceae</taxon>
        <taxon>Bifidobacterium</taxon>
    </lineage>
</organism>
<keyword evidence="7" id="KW-0444">Lipid biosynthesis</keyword>
<dbReference type="GO" id="GO:0004143">
    <property type="term" value="F:ATP-dependent diacylglycerol kinase activity"/>
    <property type="evidence" value="ECO:0007669"/>
    <property type="project" value="UniProtKB-EC"/>
</dbReference>
<dbReference type="AlphaFoldDB" id="A0A087BAU4"/>
<sequence length="419" mass="45087">MRHTLFAGSSIWVTSAIIVKIMKREHLIVAVIGNPSAAKGAGAKNSAKVLELLQQAGEGHGFTAIDLTGTSYEDSLNNARTWRDEYDYLVVVGGDGMISLGVNAVGGTDKPLGIVAMGSGNDFARGLKLPVNRLETAVEGIVGAIVCGCQVEVDLGHVTSVPGSDSTAVDTSTRDALQKPRPIDRYFAGMLSCGIDACVNDYATHSHLPGGSVRYFAGVLHEITHFKKYGYHVKVELSDGVVEEYDILSSMLTIANSRHIGGGIEISPYSRFADGMLDMVWMRYIPKLPELAKAVSRLYKGKLLSTPCFGWQRIRRVELSYSGEGAEPPILSADGEYVGTLPVEVSASPENLRLLVPPAVQKSFDQESQDAQVVAIIERDGRNPVTGNFVSEELEEAKRLDESGQFGASDESDASHKIE</sequence>
<dbReference type="PROSITE" id="PS50146">
    <property type="entry name" value="DAGK"/>
    <property type="match status" value="1"/>
</dbReference>
<dbReference type="EMBL" id="JGZB01000004">
    <property type="protein sequence ID" value="KFI68144.1"/>
    <property type="molecule type" value="Genomic_DNA"/>
</dbReference>
<keyword evidence="12" id="KW-1185">Reference proteome</keyword>
<dbReference type="GO" id="GO:0005524">
    <property type="term" value="F:ATP binding"/>
    <property type="evidence" value="ECO:0007669"/>
    <property type="project" value="UniProtKB-KW"/>
</dbReference>
<keyword evidence="8" id="KW-1208">Phospholipid metabolism</keyword>
<comment type="caution">
    <text evidence="11">The sequence shown here is derived from an EMBL/GenBank/DDBJ whole genome shotgun (WGS) entry which is preliminary data.</text>
</comment>
<dbReference type="InterPro" id="IPR045540">
    <property type="entry name" value="YegS/DAGK_C"/>
</dbReference>
<evidence type="ECO:0000313" key="12">
    <source>
        <dbReference type="Proteomes" id="UP000029052"/>
    </source>
</evidence>
<evidence type="ECO:0000256" key="8">
    <source>
        <dbReference type="ARBA" id="ARBA00023264"/>
    </source>
</evidence>
<keyword evidence="7" id="KW-0594">Phospholipid biosynthesis</keyword>
<comment type="similarity">
    <text evidence="2">Belongs to the diacylglycerol/lipid kinase family.</text>
</comment>
<dbReference type="EC" id="2.7.1.107" evidence="11"/>
<dbReference type="Pfam" id="PF19279">
    <property type="entry name" value="YegS_C"/>
    <property type="match status" value="1"/>
</dbReference>
<proteinExistence type="inferred from homology"/>